<gene>
    <name evidence="9" type="ORF">R5R35_009458</name>
</gene>
<name>A0AAN9Z8V7_9ORTH</name>
<comment type="caution">
    <text evidence="9">The sequence shown here is derived from an EMBL/GenBank/DDBJ whole genome shotgun (WGS) entry which is preliminary data.</text>
</comment>
<dbReference type="CDD" id="cd01639">
    <property type="entry name" value="IMPase"/>
    <property type="match status" value="1"/>
</dbReference>
<dbReference type="GO" id="GO:0007165">
    <property type="term" value="P:signal transduction"/>
    <property type="evidence" value="ECO:0007669"/>
    <property type="project" value="TreeGrafter"/>
</dbReference>
<evidence type="ECO:0000256" key="7">
    <source>
        <dbReference type="PIRSR" id="PIRSR600760-2"/>
    </source>
</evidence>
<dbReference type="PROSITE" id="PS00629">
    <property type="entry name" value="IMP_1"/>
    <property type="match status" value="1"/>
</dbReference>
<dbReference type="FunFam" id="3.40.190.80:FF:000002">
    <property type="entry name" value="Inositol-1-monophosphatase"/>
    <property type="match status" value="1"/>
</dbReference>
<dbReference type="InterPro" id="IPR000760">
    <property type="entry name" value="Inositol_monophosphatase-like"/>
</dbReference>
<dbReference type="PANTHER" id="PTHR20854">
    <property type="entry name" value="INOSITOL MONOPHOSPHATASE"/>
    <property type="match status" value="1"/>
</dbReference>
<dbReference type="Gene3D" id="3.40.190.80">
    <property type="match status" value="1"/>
</dbReference>
<keyword evidence="5 8" id="KW-0378">Hydrolase</keyword>
<feature type="binding site" evidence="7">
    <location>
        <position position="70"/>
    </location>
    <ligand>
        <name>Mg(2+)</name>
        <dbReference type="ChEBI" id="CHEBI:18420"/>
        <label>1</label>
        <note>catalytic</note>
    </ligand>
</feature>
<evidence type="ECO:0000256" key="4">
    <source>
        <dbReference type="ARBA" id="ARBA00022723"/>
    </source>
</evidence>
<dbReference type="EC" id="3.1.3.25" evidence="8"/>
<dbReference type="PRINTS" id="PR00377">
    <property type="entry name" value="IMPHPHTASES"/>
</dbReference>
<comment type="cofactor">
    <cofactor evidence="1 7 8">
        <name>Mg(2+)</name>
        <dbReference type="ChEBI" id="CHEBI:18420"/>
    </cofactor>
</comment>
<feature type="binding site" evidence="7">
    <location>
        <position position="92"/>
    </location>
    <ligand>
        <name>Mg(2+)</name>
        <dbReference type="ChEBI" id="CHEBI:18420"/>
        <label>1</label>
        <note>catalytic</note>
    </ligand>
</feature>
<dbReference type="Proteomes" id="UP001378592">
    <property type="component" value="Unassembled WGS sequence"/>
</dbReference>
<dbReference type="PANTHER" id="PTHR20854:SF25">
    <property type="entry name" value="INOSITOL-1-MONOPHOSPHATASE"/>
    <property type="match status" value="1"/>
</dbReference>
<evidence type="ECO:0000256" key="8">
    <source>
        <dbReference type="RuleBase" id="RU364068"/>
    </source>
</evidence>
<dbReference type="InterPro" id="IPR020550">
    <property type="entry name" value="Inositol_monophosphatase_CS"/>
</dbReference>
<evidence type="ECO:0000256" key="1">
    <source>
        <dbReference type="ARBA" id="ARBA00001946"/>
    </source>
</evidence>
<protein>
    <recommendedName>
        <fullName evidence="8">Inositol-1-monophosphatase</fullName>
        <ecNumber evidence="8">3.1.3.25</ecNumber>
    </recommendedName>
</protein>
<feature type="binding site" evidence="7">
    <location>
        <position position="90"/>
    </location>
    <ligand>
        <name>Mg(2+)</name>
        <dbReference type="ChEBI" id="CHEBI:18420"/>
        <label>2</label>
    </ligand>
</feature>
<dbReference type="GO" id="GO:0046854">
    <property type="term" value="P:phosphatidylinositol phosphate biosynthetic process"/>
    <property type="evidence" value="ECO:0007669"/>
    <property type="project" value="InterPro"/>
</dbReference>
<dbReference type="AlphaFoldDB" id="A0AAN9Z8V7"/>
<sequence>MDIFNQEILEVAVEIVKKAGELMLKGFYAVKKVDTKTASYDVVTEYDKKTENLIISELKKAFPSHRFIGEESTEGPNEVEITNEPTWIIDPIDGTCNYIHGVSESAISVGFAVNKEVTVGVVYNPILNLLFTACKGMGAFQNGKKIHVSTCSEHSKSLVATEISFAGMTQYEHQVIERLRGLVKGAHGARAIGCAATTLCYVANGSIDAYVQDGLYCWDVAAGSIIVKEAGGIVLNSNGKPFQLTEKKILVASTQPLADQLIAIIKEADEKASHLL</sequence>
<evidence type="ECO:0000256" key="2">
    <source>
        <dbReference type="ARBA" id="ARBA00005152"/>
    </source>
</evidence>
<evidence type="ECO:0000313" key="9">
    <source>
        <dbReference type="EMBL" id="KAK7868561.1"/>
    </source>
</evidence>
<dbReference type="Pfam" id="PF00459">
    <property type="entry name" value="Inositol_P"/>
    <property type="match status" value="1"/>
</dbReference>
<feature type="binding site" evidence="7">
    <location>
        <position position="219"/>
    </location>
    <ligand>
        <name>Mg(2+)</name>
        <dbReference type="ChEBI" id="CHEBI:18420"/>
        <label>1</label>
        <note>catalytic</note>
    </ligand>
</feature>
<dbReference type="InterPro" id="IPR033942">
    <property type="entry name" value="IMPase"/>
</dbReference>
<proteinExistence type="inferred from homology"/>
<dbReference type="Gene3D" id="3.30.540.10">
    <property type="entry name" value="Fructose-1,6-Bisphosphatase, subunit A, domain 1"/>
    <property type="match status" value="1"/>
</dbReference>
<reference evidence="9 10" key="1">
    <citation type="submission" date="2024-03" db="EMBL/GenBank/DDBJ databases">
        <title>The genome assembly and annotation of the cricket Gryllus longicercus Weissman &amp; Gray.</title>
        <authorList>
            <person name="Szrajer S."/>
            <person name="Gray D."/>
            <person name="Ylla G."/>
        </authorList>
    </citation>
    <scope>NUCLEOTIDE SEQUENCE [LARGE SCALE GENOMIC DNA]</scope>
    <source>
        <strain evidence="9">DAG 2021-001</strain>
        <tissue evidence="9">Whole body minus gut</tissue>
    </source>
</reference>
<dbReference type="PROSITE" id="PS00630">
    <property type="entry name" value="IMP_2"/>
    <property type="match status" value="1"/>
</dbReference>
<dbReference type="InterPro" id="IPR020583">
    <property type="entry name" value="Inositol_monoP_metal-BS"/>
</dbReference>
<evidence type="ECO:0000313" key="10">
    <source>
        <dbReference type="Proteomes" id="UP001378592"/>
    </source>
</evidence>
<comment type="catalytic activity">
    <reaction evidence="8">
        <text>a myo-inositol phosphate + H2O = myo-inositol + phosphate</text>
        <dbReference type="Rhea" id="RHEA:24056"/>
        <dbReference type="ChEBI" id="CHEBI:15377"/>
        <dbReference type="ChEBI" id="CHEBI:17268"/>
        <dbReference type="ChEBI" id="CHEBI:43474"/>
        <dbReference type="ChEBI" id="CHEBI:84139"/>
        <dbReference type="EC" id="3.1.3.25"/>
    </reaction>
</comment>
<dbReference type="GO" id="GO:0006020">
    <property type="term" value="P:inositol metabolic process"/>
    <property type="evidence" value="ECO:0007669"/>
    <property type="project" value="TreeGrafter"/>
</dbReference>
<evidence type="ECO:0000256" key="6">
    <source>
        <dbReference type="ARBA" id="ARBA00022842"/>
    </source>
</evidence>
<feature type="binding site" evidence="7">
    <location>
        <position position="93"/>
    </location>
    <ligand>
        <name>Mg(2+)</name>
        <dbReference type="ChEBI" id="CHEBI:18420"/>
        <label>2</label>
    </ligand>
</feature>
<dbReference type="GO" id="GO:0008934">
    <property type="term" value="F:inositol monophosphate 1-phosphatase activity"/>
    <property type="evidence" value="ECO:0007669"/>
    <property type="project" value="InterPro"/>
</dbReference>
<dbReference type="InterPro" id="IPR020552">
    <property type="entry name" value="Inositol_monoPase_Li-sen"/>
</dbReference>
<evidence type="ECO:0000256" key="3">
    <source>
        <dbReference type="ARBA" id="ARBA00009759"/>
    </source>
</evidence>
<comment type="similarity">
    <text evidence="3 8">Belongs to the inositol monophosphatase superfamily.</text>
</comment>
<keyword evidence="4 7" id="KW-0479">Metal-binding</keyword>
<comment type="pathway">
    <text evidence="2 8">Polyol metabolism; myo-inositol biosynthesis; myo-inositol from D-glucose 6-phosphate: step 2/2.</text>
</comment>
<organism evidence="9 10">
    <name type="scientific">Gryllus longicercus</name>
    <dbReference type="NCBI Taxonomy" id="2509291"/>
    <lineage>
        <taxon>Eukaryota</taxon>
        <taxon>Metazoa</taxon>
        <taxon>Ecdysozoa</taxon>
        <taxon>Arthropoda</taxon>
        <taxon>Hexapoda</taxon>
        <taxon>Insecta</taxon>
        <taxon>Pterygota</taxon>
        <taxon>Neoptera</taxon>
        <taxon>Polyneoptera</taxon>
        <taxon>Orthoptera</taxon>
        <taxon>Ensifera</taxon>
        <taxon>Gryllidea</taxon>
        <taxon>Grylloidea</taxon>
        <taxon>Gryllidae</taxon>
        <taxon>Gryllinae</taxon>
        <taxon>Gryllus</taxon>
    </lineage>
</organism>
<evidence type="ECO:0000256" key="5">
    <source>
        <dbReference type="ARBA" id="ARBA00022801"/>
    </source>
</evidence>
<dbReference type="PRINTS" id="PR00378">
    <property type="entry name" value="LIIMPHPHTASE"/>
</dbReference>
<dbReference type="FunFam" id="3.30.540.10:FF:000004">
    <property type="entry name" value="Inositol-1-monophosphatase"/>
    <property type="match status" value="1"/>
</dbReference>
<keyword evidence="10" id="KW-1185">Reference proteome</keyword>
<dbReference type="GO" id="GO:0046872">
    <property type="term" value="F:metal ion binding"/>
    <property type="evidence" value="ECO:0007669"/>
    <property type="project" value="UniProtKB-KW"/>
</dbReference>
<accession>A0AAN9Z8V7</accession>
<dbReference type="SUPFAM" id="SSF56655">
    <property type="entry name" value="Carbohydrate phosphatase"/>
    <property type="match status" value="1"/>
</dbReference>
<keyword evidence="6 7" id="KW-0460">Magnesium</keyword>
<dbReference type="EMBL" id="JAZDUA010000091">
    <property type="protein sequence ID" value="KAK7868561.1"/>
    <property type="molecule type" value="Genomic_DNA"/>
</dbReference>